<sequence length="174" mass="17849">MPAAPPDCVLTERSSITGLAVTGDDIDDAFDPDRAREAKLGAGDLNSLEVDPDRARVAKLGAGDLKSSSGSEWALVGCSRASGLRRGGTVDLLAAVVLTVGRLRDAGGPAFRSEMGGLFRGGEAAGGGCWAPGGLTKPWSRCGRSDVAAPAEARRRIRGTRVRRGKAGFGNSSI</sequence>
<organism evidence="1 2">
    <name type="scientific">Mycena chlorophos</name>
    <name type="common">Agaric fungus</name>
    <name type="synonym">Agaricus chlorophos</name>
    <dbReference type="NCBI Taxonomy" id="658473"/>
    <lineage>
        <taxon>Eukaryota</taxon>
        <taxon>Fungi</taxon>
        <taxon>Dikarya</taxon>
        <taxon>Basidiomycota</taxon>
        <taxon>Agaricomycotina</taxon>
        <taxon>Agaricomycetes</taxon>
        <taxon>Agaricomycetidae</taxon>
        <taxon>Agaricales</taxon>
        <taxon>Marasmiineae</taxon>
        <taxon>Mycenaceae</taxon>
        <taxon>Mycena</taxon>
    </lineage>
</organism>
<protein>
    <submittedName>
        <fullName evidence="1">Uncharacterized protein</fullName>
    </submittedName>
</protein>
<reference evidence="1" key="1">
    <citation type="submission" date="2014-09" db="EMBL/GenBank/DDBJ databases">
        <title>Genome sequence of the luminous mushroom Mycena chlorophos for searching fungal bioluminescence genes.</title>
        <authorList>
            <person name="Tanaka Y."/>
            <person name="Kasuga D."/>
            <person name="Oba Y."/>
            <person name="Hase S."/>
            <person name="Sato K."/>
            <person name="Oba Y."/>
            <person name="Sakakibara Y."/>
        </authorList>
    </citation>
    <scope>NUCLEOTIDE SEQUENCE</scope>
</reference>
<keyword evidence="2" id="KW-1185">Reference proteome</keyword>
<evidence type="ECO:0000313" key="1">
    <source>
        <dbReference type="EMBL" id="GAT53292.1"/>
    </source>
</evidence>
<proteinExistence type="predicted"/>
<evidence type="ECO:0000313" key="2">
    <source>
        <dbReference type="Proteomes" id="UP000815677"/>
    </source>
</evidence>
<gene>
    <name evidence="1" type="ORF">MCHLO_10263</name>
</gene>
<accession>A0ABQ0LQI9</accession>
<dbReference type="EMBL" id="DF848219">
    <property type="protein sequence ID" value="GAT53292.1"/>
    <property type="molecule type" value="Genomic_DNA"/>
</dbReference>
<dbReference type="Proteomes" id="UP000815677">
    <property type="component" value="Unassembled WGS sequence"/>
</dbReference>
<name>A0ABQ0LQI9_MYCCL</name>